<dbReference type="Gene3D" id="1.20.59.20">
    <property type="match status" value="1"/>
</dbReference>
<dbReference type="HAMAP" id="MF_01161">
    <property type="entry name" value="tRNA_Ile_lys_synt"/>
    <property type="match status" value="1"/>
</dbReference>
<dbReference type="GO" id="GO:0032267">
    <property type="term" value="F:tRNA(Ile)-lysidine synthase activity"/>
    <property type="evidence" value="ECO:0007669"/>
    <property type="project" value="UniProtKB-EC"/>
</dbReference>
<evidence type="ECO:0000256" key="2">
    <source>
        <dbReference type="ARBA" id="ARBA00022694"/>
    </source>
</evidence>
<evidence type="ECO:0000256" key="6">
    <source>
        <dbReference type="HAMAP-Rule" id="MF_01161"/>
    </source>
</evidence>
<dbReference type="GO" id="GO:0005737">
    <property type="term" value="C:cytoplasm"/>
    <property type="evidence" value="ECO:0007669"/>
    <property type="project" value="UniProtKB-SubCell"/>
</dbReference>
<dbReference type="GO" id="GO:0006400">
    <property type="term" value="P:tRNA modification"/>
    <property type="evidence" value="ECO:0007669"/>
    <property type="project" value="UniProtKB-UniRule"/>
</dbReference>
<evidence type="ECO:0000256" key="3">
    <source>
        <dbReference type="ARBA" id="ARBA00022741"/>
    </source>
</evidence>
<keyword evidence="6" id="KW-0963">Cytoplasm</keyword>
<comment type="domain">
    <text evidence="6">The N-terminal region contains the highly conserved SGGXDS motif, predicted to be a P-loop motif involved in ATP binding.</text>
</comment>
<evidence type="ECO:0000313" key="8">
    <source>
        <dbReference type="EMBL" id="OQB74222.1"/>
    </source>
</evidence>
<comment type="function">
    <text evidence="6">Ligates lysine onto the cytidine present at position 34 of the AUA codon-specific tRNA(Ile) that contains the anticodon CAU, in an ATP-dependent manner. Cytidine is converted to lysidine, thus changing the amino acid specificity of the tRNA from methionine to isoleucine.</text>
</comment>
<protein>
    <recommendedName>
        <fullName evidence="6">tRNA(Ile)-lysidine synthase</fullName>
        <ecNumber evidence="6">6.3.4.19</ecNumber>
    </recommendedName>
    <alternativeName>
        <fullName evidence="6">tRNA(Ile)-2-lysyl-cytidine synthase</fullName>
    </alternativeName>
    <alternativeName>
        <fullName evidence="6">tRNA(Ile)-lysidine synthetase</fullName>
    </alternativeName>
</protein>
<dbReference type="EC" id="6.3.4.19" evidence="6"/>
<comment type="similarity">
    <text evidence="6">Belongs to the tRNA(Ile)-lysidine synthase family.</text>
</comment>
<gene>
    <name evidence="6 8" type="primary">tilS</name>
    <name evidence="8" type="ORF">BWX89_00598</name>
</gene>
<feature type="domain" description="tRNA(Ile)-lysidine/2-thiocytidine synthase N-terminal" evidence="7">
    <location>
        <begin position="26"/>
        <end position="206"/>
    </location>
</feature>
<dbReference type="Proteomes" id="UP000485562">
    <property type="component" value="Unassembled WGS sequence"/>
</dbReference>
<dbReference type="SUPFAM" id="SSF82829">
    <property type="entry name" value="MesJ substrate recognition domain-like"/>
    <property type="match status" value="1"/>
</dbReference>
<dbReference type="PANTHER" id="PTHR43033">
    <property type="entry name" value="TRNA(ILE)-LYSIDINE SYNTHASE-RELATED"/>
    <property type="match status" value="1"/>
</dbReference>
<organism evidence="8">
    <name type="scientific">candidate division TA06 bacterium ADurb.Bin131</name>
    <dbReference type="NCBI Taxonomy" id="1852827"/>
    <lineage>
        <taxon>Bacteria</taxon>
        <taxon>Bacteria division TA06</taxon>
    </lineage>
</organism>
<dbReference type="GO" id="GO:0005524">
    <property type="term" value="F:ATP binding"/>
    <property type="evidence" value="ECO:0007669"/>
    <property type="project" value="UniProtKB-UniRule"/>
</dbReference>
<dbReference type="Gene3D" id="3.40.50.620">
    <property type="entry name" value="HUPs"/>
    <property type="match status" value="1"/>
</dbReference>
<name>A0A1V6CBD1_UNCT6</name>
<comment type="catalytic activity">
    <reaction evidence="5 6">
        <text>cytidine(34) in tRNA(Ile2) + L-lysine + ATP = lysidine(34) in tRNA(Ile2) + AMP + diphosphate + H(+)</text>
        <dbReference type="Rhea" id="RHEA:43744"/>
        <dbReference type="Rhea" id="RHEA-COMP:10625"/>
        <dbReference type="Rhea" id="RHEA-COMP:10670"/>
        <dbReference type="ChEBI" id="CHEBI:15378"/>
        <dbReference type="ChEBI" id="CHEBI:30616"/>
        <dbReference type="ChEBI" id="CHEBI:32551"/>
        <dbReference type="ChEBI" id="CHEBI:33019"/>
        <dbReference type="ChEBI" id="CHEBI:82748"/>
        <dbReference type="ChEBI" id="CHEBI:83665"/>
        <dbReference type="ChEBI" id="CHEBI:456215"/>
        <dbReference type="EC" id="6.3.4.19"/>
    </reaction>
</comment>
<keyword evidence="2 6" id="KW-0819">tRNA processing</keyword>
<comment type="subcellular location">
    <subcellularLocation>
        <location evidence="6">Cytoplasm</location>
    </subcellularLocation>
</comment>
<keyword evidence="4 6" id="KW-0067">ATP-binding</keyword>
<evidence type="ECO:0000256" key="5">
    <source>
        <dbReference type="ARBA" id="ARBA00048539"/>
    </source>
</evidence>
<keyword evidence="3 6" id="KW-0547">Nucleotide-binding</keyword>
<dbReference type="InterPro" id="IPR012795">
    <property type="entry name" value="tRNA_Ile_lys_synt_N"/>
</dbReference>
<dbReference type="PANTHER" id="PTHR43033:SF1">
    <property type="entry name" value="TRNA(ILE)-LYSIDINE SYNTHASE-RELATED"/>
    <property type="match status" value="1"/>
</dbReference>
<evidence type="ECO:0000256" key="1">
    <source>
        <dbReference type="ARBA" id="ARBA00022598"/>
    </source>
</evidence>
<dbReference type="InterPro" id="IPR011063">
    <property type="entry name" value="TilS/TtcA_N"/>
</dbReference>
<dbReference type="AlphaFoldDB" id="A0A1V6CBD1"/>
<feature type="binding site" evidence="6">
    <location>
        <begin position="30"/>
        <end position="35"/>
    </location>
    <ligand>
        <name>ATP</name>
        <dbReference type="ChEBI" id="CHEBI:30616"/>
    </ligand>
</feature>
<accession>A0A1V6CBD1</accession>
<evidence type="ECO:0000256" key="4">
    <source>
        <dbReference type="ARBA" id="ARBA00022840"/>
    </source>
</evidence>
<dbReference type="InterPro" id="IPR012094">
    <property type="entry name" value="tRNA_Ile_lys_synt"/>
</dbReference>
<reference evidence="8" key="1">
    <citation type="submission" date="2017-02" db="EMBL/GenBank/DDBJ databases">
        <title>Delving into the versatile metabolic prowess of the omnipresent phylum Bacteroidetes.</title>
        <authorList>
            <person name="Nobu M.K."/>
            <person name="Mei R."/>
            <person name="Narihiro T."/>
            <person name="Kuroda K."/>
            <person name="Liu W.-T."/>
        </authorList>
    </citation>
    <scope>NUCLEOTIDE SEQUENCE</scope>
    <source>
        <strain evidence="8">ADurb.Bin131</strain>
    </source>
</reference>
<keyword evidence="1 6" id="KW-0436">Ligase</keyword>
<comment type="caution">
    <text evidence="8">The sequence shown here is derived from an EMBL/GenBank/DDBJ whole genome shotgun (WGS) entry which is preliminary data.</text>
</comment>
<dbReference type="CDD" id="cd01992">
    <property type="entry name" value="TilS_N"/>
    <property type="match status" value="1"/>
</dbReference>
<dbReference type="SUPFAM" id="SSF52402">
    <property type="entry name" value="Adenine nucleotide alpha hydrolases-like"/>
    <property type="match status" value="1"/>
</dbReference>
<dbReference type="InterPro" id="IPR014729">
    <property type="entry name" value="Rossmann-like_a/b/a_fold"/>
</dbReference>
<dbReference type="NCBIfam" id="TIGR02432">
    <property type="entry name" value="lysidine_TilS_N"/>
    <property type="match status" value="1"/>
</dbReference>
<dbReference type="EMBL" id="MWDQ01000047">
    <property type="protein sequence ID" value="OQB74222.1"/>
    <property type="molecule type" value="Genomic_DNA"/>
</dbReference>
<evidence type="ECO:0000259" key="7">
    <source>
        <dbReference type="Pfam" id="PF01171"/>
    </source>
</evidence>
<proteinExistence type="inferred from homology"/>
<sequence length="465" mass="53679">MDKDLQDIIKILSADLRILPASGGLLFAVSGGPDSTTLVDIIANNFPSIKKRMRIAYIHHGLRKNADRELLFVKNIAKKWDIPFHSRKIKINKTSDKSLEEIARIKRYDALFTIAKKYNCCAVVTAHTSDDNAETIIFNLLNGSGLKGLCGIFPSTQVKDGLFLLRPMLSVSKSQIISYINKRNLRYLTDESNLDTRFKRNFIRHKIFPLFEKINPAFKKNISRTSKILTDDYLYIKSTAEEILEKYFTFDKDSVIFSAKIFKKFHPSIQRFVLRKIIVSICGLSHPIDFATIERIRNTVISGNKIYIEKYNILVMYDNGNITIQKHKLQKSKPLVFSVSLKIPGKTKIPDFDWTIITRYTSFKKNFLKNPDRFVAYINAQAVKNNLIVCNPDMHTHFIPLGMDKQVSFHKYWKTHKKHITKFVQFPVVVQDGKKIVWVIGGQISDDYAIKKVNRILEIRIIKES</sequence>
<dbReference type="Pfam" id="PF01171">
    <property type="entry name" value="ATP_bind_3"/>
    <property type="match status" value="1"/>
</dbReference>